<name>A0AAE0UBQ0_SORBR</name>
<dbReference type="InterPro" id="IPR006181">
    <property type="entry name" value="D-amino_acid_oxidase_CS"/>
</dbReference>
<dbReference type="GO" id="GO:0003884">
    <property type="term" value="F:D-amino-acid oxidase activity"/>
    <property type="evidence" value="ECO:0007669"/>
    <property type="project" value="InterPro"/>
</dbReference>
<gene>
    <name evidence="7" type="ORF">B0T20DRAFT_233007</name>
</gene>
<comment type="cofactor">
    <cofactor evidence="1">
        <name>FAD</name>
        <dbReference type="ChEBI" id="CHEBI:57692"/>
    </cofactor>
</comment>
<evidence type="ECO:0000256" key="2">
    <source>
        <dbReference type="ARBA" id="ARBA00006730"/>
    </source>
</evidence>
<dbReference type="Gene3D" id="3.30.9.10">
    <property type="entry name" value="D-Amino Acid Oxidase, subunit A, domain 2"/>
    <property type="match status" value="1"/>
</dbReference>
<proteinExistence type="inferred from homology"/>
<dbReference type="PANTHER" id="PTHR11530">
    <property type="entry name" value="D-AMINO ACID OXIDASE"/>
    <property type="match status" value="1"/>
</dbReference>
<dbReference type="EMBL" id="JAUTDP010000007">
    <property type="protein sequence ID" value="KAK3397840.1"/>
    <property type="molecule type" value="Genomic_DNA"/>
</dbReference>
<evidence type="ECO:0000313" key="7">
    <source>
        <dbReference type="EMBL" id="KAK3397840.1"/>
    </source>
</evidence>
<dbReference type="InterPro" id="IPR023209">
    <property type="entry name" value="DAO"/>
</dbReference>
<dbReference type="Gene3D" id="3.40.50.720">
    <property type="entry name" value="NAD(P)-binding Rossmann-like Domain"/>
    <property type="match status" value="1"/>
</dbReference>
<reference evidence="7" key="2">
    <citation type="submission" date="2023-07" db="EMBL/GenBank/DDBJ databases">
        <authorList>
            <consortium name="Lawrence Berkeley National Laboratory"/>
            <person name="Haridas S."/>
            <person name="Hensen N."/>
            <person name="Bonometti L."/>
            <person name="Westerberg I."/>
            <person name="Brannstrom I.O."/>
            <person name="Guillou S."/>
            <person name="Cros-Aarteil S."/>
            <person name="Calhoun S."/>
            <person name="Kuo A."/>
            <person name="Mondo S."/>
            <person name="Pangilinan J."/>
            <person name="Riley R."/>
            <person name="LaButti K."/>
            <person name="Andreopoulos B."/>
            <person name="Lipzen A."/>
            <person name="Chen C."/>
            <person name="Yanf M."/>
            <person name="Daum C."/>
            <person name="Ng V."/>
            <person name="Clum A."/>
            <person name="Steindorff A."/>
            <person name="Ohm R."/>
            <person name="Martin F."/>
            <person name="Silar P."/>
            <person name="Natvig D."/>
            <person name="Lalanne C."/>
            <person name="Gautier V."/>
            <person name="Ament-velasquez S.L."/>
            <person name="Kruys A."/>
            <person name="Hutchinson M.I."/>
            <person name="Powell A.J."/>
            <person name="Barry K."/>
            <person name="Miller A.N."/>
            <person name="Grigoriev I.V."/>
            <person name="Debuchy R."/>
            <person name="Gladieux P."/>
            <person name="Thoren M.H."/>
            <person name="Johannesson H."/>
        </authorList>
    </citation>
    <scope>NUCLEOTIDE SEQUENCE</scope>
    <source>
        <strain evidence="7">FGSC 1904</strain>
    </source>
</reference>
<sequence>MPLKFPSITTTTSLLFLRPYHSLSFTRTLSFIMSFVQRQSAVYYSTSPQDSGIINMSKSKGHVVVIGAGVIGLSSALALLEANYTTTILAKDLPAPFESIDPRGQINYTSPWGGAHNRWVPPFPAPSNPSSLSPAQQAEHALRNREHALSLSTFQRMQHFRSQNLDKQAGITFLKGVEYLEAPGEEYTSLTAERATQELNLPGSFRVLEASEFPDDKVRWGCEYDTWCVNPMQYCLFLLGQVIARGGKVFKREVRSTAEVFQLFSDAVKEFGETVPKADAVVNASGVGLGDDELVFPTRGQTCLVAEPCEATVTRQNADGSWTFCVPRGFGAGTIIGGTKEPDNWDPKPSPEVRERLLRSFEKTHPKILAEGKTQLTPVRDIVGRRPTRKGGLRLEGEVVNGAGFVMHAYGLGGRGYELSWGVAEGVVEGIKGYLEKERGSRL</sequence>
<accession>A0AAE0UBQ0</accession>
<evidence type="ECO:0000256" key="3">
    <source>
        <dbReference type="ARBA" id="ARBA00022630"/>
    </source>
</evidence>
<dbReference type="SUPFAM" id="SSF54373">
    <property type="entry name" value="FAD-linked reductases, C-terminal domain"/>
    <property type="match status" value="1"/>
</dbReference>
<evidence type="ECO:0000256" key="1">
    <source>
        <dbReference type="ARBA" id="ARBA00001974"/>
    </source>
</evidence>
<dbReference type="PANTHER" id="PTHR11530:SF26">
    <property type="entry name" value="FAD DEPENDENT OXIDOREDUCTASE SUPERFAMILY (AFU_ORTHOLOGUE AFUA_5G13940)"/>
    <property type="match status" value="1"/>
</dbReference>
<evidence type="ECO:0000256" key="4">
    <source>
        <dbReference type="ARBA" id="ARBA00022827"/>
    </source>
</evidence>
<evidence type="ECO:0000313" key="8">
    <source>
        <dbReference type="Proteomes" id="UP001281003"/>
    </source>
</evidence>
<dbReference type="InterPro" id="IPR006076">
    <property type="entry name" value="FAD-dep_OxRdtase"/>
</dbReference>
<dbReference type="GO" id="GO:0071949">
    <property type="term" value="F:FAD binding"/>
    <property type="evidence" value="ECO:0007669"/>
    <property type="project" value="InterPro"/>
</dbReference>
<dbReference type="PROSITE" id="PS00677">
    <property type="entry name" value="DAO"/>
    <property type="match status" value="1"/>
</dbReference>
<dbReference type="GO" id="GO:0005737">
    <property type="term" value="C:cytoplasm"/>
    <property type="evidence" value="ECO:0007669"/>
    <property type="project" value="TreeGrafter"/>
</dbReference>
<comment type="similarity">
    <text evidence="2">Belongs to the DAMOX/DASOX family.</text>
</comment>
<keyword evidence="8" id="KW-1185">Reference proteome</keyword>
<keyword evidence="4" id="KW-0274">FAD</keyword>
<feature type="domain" description="FAD dependent oxidoreductase" evidence="6">
    <location>
        <begin position="62"/>
        <end position="428"/>
    </location>
</feature>
<dbReference type="GO" id="GO:0019478">
    <property type="term" value="P:D-amino acid catabolic process"/>
    <property type="evidence" value="ECO:0007669"/>
    <property type="project" value="TreeGrafter"/>
</dbReference>
<organism evidence="7 8">
    <name type="scientific">Sordaria brevicollis</name>
    <dbReference type="NCBI Taxonomy" id="83679"/>
    <lineage>
        <taxon>Eukaryota</taxon>
        <taxon>Fungi</taxon>
        <taxon>Dikarya</taxon>
        <taxon>Ascomycota</taxon>
        <taxon>Pezizomycotina</taxon>
        <taxon>Sordariomycetes</taxon>
        <taxon>Sordariomycetidae</taxon>
        <taxon>Sordariales</taxon>
        <taxon>Sordariaceae</taxon>
        <taxon>Sordaria</taxon>
    </lineage>
</organism>
<evidence type="ECO:0000256" key="5">
    <source>
        <dbReference type="ARBA" id="ARBA00023002"/>
    </source>
</evidence>
<keyword evidence="3" id="KW-0285">Flavoprotein</keyword>
<dbReference type="AlphaFoldDB" id="A0AAE0UBQ0"/>
<dbReference type="Proteomes" id="UP001281003">
    <property type="component" value="Unassembled WGS sequence"/>
</dbReference>
<keyword evidence="5" id="KW-0560">Oxidoreductase</keyword>
<dbReference type="Pfam" id="PF01266">
    <property type="entry name" value="DAO"/>
    <property type="match status" value="1"/>
</dbReference>
<protein>
    <submittedName>
        <fullName evidence="7">FAD dependent oxidoreductase</fullName>
    </submittedName>
</protein>
<evidence type="ECO:0000259" key="6">
    <source>
        <dbReference type="Pfam" id="PF01266"/>
    </source>
</evidence>
<dbReference type="SUPFAM" id="SSF51971">
    <property type="entry name" value="Nucleotide-binding domain"/>
    <property type="match status" value="1"/>
</dbReference>
<reference evidence="7" key="1">
    <citation type="journal article" date="2023" name="Mol. Phylogenet. Evol.">
        <title>Genome-scale phylogeny and comparative genomics of the fungal order Sordariales.</title>
        <authorList>
            <person name="Hensen N."/>
            <person name="Bonometti L."/>
            <person name="Westerberg I."/>
            <person name="Brannstrom I.O."/>
            <person name="Guillou S."/>
            <person name="Cros-Aarteil S."/>
            <person name="Calhoun S."/>
            <person name="Haridas S."/>
            <person name="Kuo A."/>
            <person name="Mondo S."/>
            <person name="Pangilinan J."/>
            <person name="Riley R."/>
            <person name="LaButti K."/>
            <person name="Andreopoulos B."/>
            <person name="Lipzen A."/>
            <person name="Chen C."/>
            <person name="Yan M."/>
            <person name="Daum C."/>
            <person name="Ng V."/>
            <person name="Clum A."/>
            <person name="Steindorff A."/>
            <person name="Ohm R.A."/>
            <person name="Martin F."/>
            <person name="Silar P."/>
            <person name="Natvig D.O."/>
            <person name="Lalanne C."/>
            <person name="Gautier V."/>
            <person name="Ament-Velasquez S.L."/>
            <person name="Kruys A."/>
            <person name="Hutchinson M.I."/>
            <person name="Powell A.J."/>
            <person name="Barry K."/>
            <person name="Miller A.N."/>
            <person name="Grigoriev I.V."/>
            <person name="Debuchy R."/>
            <person name="Gladieux P."/>
            <person name="Hiltunen Thoren M."/>
            <person name="Johannesson H."/>
        </authorList>
    </citation>
    <scope>NUCLEOTIDE SEQUENCE</scope>
    <source>
        <strain evidence="7">FGSC 1904</strain>
    </source>
</reference>
<comment type="caution">
    <text evidence="7">The sequence shown here is derived from an EMBL/GenBank/DDBJ whole genome shotgun (WGS) entry which is preliminary data.</text>
</comment>